<sequence>MDAPSHLDFAQRIVMNTPRRQFLGLAAGLISGTTISRSFGEQPQWANPVHRVANAAMSIPKSQSVPMDSPGKVALRRGLQMAQDSLEVSKAEVRDYTAILVKRERIGETTGDHEYMQLKVRNRKVSGGKLIQPFSVYIGFLKPTSVKGREVIYVENRNDGKLVAHEGGFKGRFLPTVNLPVDGMLAMRGQRYPLTEIGVENMIVKLIERGEKAMRHEDVTCEFRKGAKLKDRVCTVLEVTQPTRHPDAEFYQAQVFMDDQLNMPIRYVAYDWPTTAGTPGSVIEEYSYLNLQVNVGLTDADFDPYNKTYNFYS</sequence>
<evidence type="ECO:0008006" key="3">
    <source>
        <dbReference type="Google" id="ProtNLM"/>
    </source>
</evidence>
<dbReference type="EMBL" id="FXUG01000009">
    <property type="protein sequence ID" value="SMP65384.1"/>
    <property type="molecule type" value="Genomic_DNA"/>
</dbReference>
<gene>
    <name evidence="1" type="ORF">SAMN06265222_10940</name>
</gene>
<name>A0ABY1QEI9_9BACT</name>
<organism evidence="1 2">
    <name type="scientific">Neorhodopirellula lusitana</name>
    <dbReference type="NCBI Taxonomy" id="445327"/>
    <lineage>
        <taxon>Bacteria</taxon>
        <taxon>Pseudomonadati</taxon>
        <taxon>Planctomycetota</taxon>
        <taxon>Planctomycetia</taxon>
        <taxon>Pirellulales</taxon>
        <taxon>Pirellulaceae</taxon>
        <taxon>Neorhodopirellula</taxon>
    </lineage>
</organism>
<accession>A0ABY1QEI9</accession>
<dbReference type="InterPro" id="IPR011465">
    <property type="entry name" value="DUF1571"/>
</dbReference>
<dbReference type="Pfam" id="PF07608">
    <property type="entry name" value="DUF1571"/>
    <property type="match status" value="1"/>
</dbReference>
<comment type="caution">
    <text evidence="1">The sequence shown here is derived from an EMBL/GenBank/DDBJ whole genome shotgun (WGS) entry which is preliminary data.</text>
</comment>
<dbReference type="Proteomes" id="UP001158067">
    <property type="component" value="Unassembled WGS sequence"/>
</dbReference>
<evidence type="ECO:0000313" key="1">
    <source>
        <dbReference type="EMBL" id="SMP65384.1"/>
    </source>
</evidence>
<proteinExistence type="predicted"/>
<evidence type="ECO:0000313" key="2">
    <source>
        <dbReference type="Proteomes" id="UP001158067"/>
    </source>
</evidence>
<protein>
    <recommendedName>
        <fullName evidence="3">DUF1571 domain-containing protein</fullName>
    </recommendedName>
</protein>
<reference evidence="1 2" key="1">
    <citation type="submission" date="2017-05" db="EMBL/GenBank/DDBJ databases">
        <authorList>
            <person name="Varghese N."/>
            <person name="Submissions S."/>
        </authorList>
    </citation>
    <scope>NUCLEOTIDE SEQUENCE [LARGE SCALE GENOMIC DNA]</scope>
    <source>
        <strain evidence="1 2">DSM 25457</strain>
    </source>
</reference>
<keyword evidence="2" id="KW-1185">Reference proteome</keyword>